<dbReference type="AlphaFoldDB" id="A0A0A8YD43"/>
<reference evidence="2" key="2">
    <citation type="journal article" date="2015" name="Data Brief">
        <title>Shoot transcriptome of the giant reed, Arundo donax.</title>
        <authorList>
            <person name="Barrero R.A."/>
            <person name="Guerrero F.D."/>
            <person name="Moolhuijzen P."/>
            <person name="Goolsby J.A."/>
            <person name="Tidwell J."/>
            <person name="Bellgard S.E."/>
            <person name="Bellgard M.I."/>
        </authorList>
    </citation>
    <scope>NUCLEOTIDE SEQUENCE</scope>
    <source>
        <tissue evidence="2">Shoot tissue taken approximately 20 cm above the soil surface</tissue>
    </source>
</reference>
<proteinExistence type="predicted"/>
<organism evidence="2">
    <name type="scientific">Arundo donax</name>
    <name type="common">Giant reed</name>
    <name type="synonym">Donax arundinaceus</name>
    <dbReference type="NCBI Taxonomy" id="35708"/>
    <lineage>
        <taxon>Eukaryota</taxon>
        <taxon>Viridiplantae</taxon>
        <taxon>Streptophyta</taxon>
        <taxon>Embryophyta</taxon>
        <taxon>Tracheophyta</taxon>
        <taxon>Spermatophyta</taxon>
        <taxon>Magnoliopsida</taxon>
        <taxon>Liliopsida</taxon>
        <taxon>Poales</taxon>
        <taxon>Poaceae</taxon>
        <taxon>PACMAD clade</taxon>
        <taxon>Arundinoideae</taxon>
        <taxon>Arundineae</taxon>
        <taxon>Arundo</taxon>
    </lineage>
</organism>
<keyword evidence="1" id="KW-0472">Membrane</keyword>
<dbReference type="EMBL" id="GBRH01274161">
    <property type="protein sequence ID" value="JAD23734.1"/>
    <property type="molecule type" value="Transcribed_RNA"/>
</dbReference>
<name>A0A0A8YD43_ARUDO</name>
<feature type="transmembrane region" description="Helical" evidence="1">
    <location>
        <begin position="39"/>
        <end position="64"/>
    </location>
</feature>
<accession>A0A0A8YD43</accession>
<keyword evidence="1" id="KW-0812">Transmembrane</keyword>
<evidence type="ECO:0000313" key="2">
    <source>
        <dbReference type="EMBL" id="JAD23734.1"/>
    </source>
</evidence>
<evidence type="ECO:0000256" key="1">
    <source>
        <dbReference type="SAM" id="Phobius"/>
    </source>
</evidence>
<protein>
    <submittedName>
        <fullName evidence="2">Uncharacterized protein</fullName>
    </submittedName>
</protein>
<reference evidence="2" key="1">
    <citation type="submission" date="2014-09" db="EMBL/GenBank/DDBJ databases">
        <authorList>
            <person name="Magalhaes I.L.F."/>
            <person name="Oliveira U."/>
            <person name="Santos F.R."/>
            <person name="Vidigal T.H.D.A."/>
            <person name="Brescovit A.D."/>
            <person name="Santos A.J."/>
        </authorList>
    </citation>
    <scope>NUCLEOTIDE SEQUENCE</scope>
    <source>
        <tissue evidence="2">Shoot tissue taken approximately 20 cm above the soil surface</tissue>
    </source>
</reference>
<sequence length="67" mass="7159">MYTRFLWITLTLARCFLASAVAVVVVAAAAAAVAFGFTFWVLCFFSAFFSATVLSQVAAILTILSLS</sequence>
<keyword evidence="1" id="KW-1133">Transmembrane helix</keyword>